<reference evidence="6 9" key="2">
    <citation type="submission" date="2020-08" db="EMBL/GenBank/DDBJ databases">
        <title>Sequencing the genomes of 1000 actinobacteria strains.</title>
        <authorList>
            <person name="Klenk H.-P."/>
        </authorList>
    </citation>
    <scope>NUCLEOTIDE SEQUENCE [LARGE SCALE GENOMIC DNA]</scope>
    <source>
        <strain evidence="6 9">DSM 15626</strain>
    </source>
</reference>
<keyword evidence="8" id="KW-1185">Reference proteome</keyword>
<feature type="domain" description="Chorismate-utilising enzyme C-terminal" evidence="5">
    <location>
        <begin position="167"/>
        <end position="421"/>
    </location>
</feature>
<dbReference type="GO" id="GO:0016833">
    <property type="term" value="F:oxo-acid-lyase activity"/>
    <property type="evidence" value="ECO:0007669"/>
    <property type="project" value="InterPro"/>
</dbReference>
<dbReference type="InterPro" id="IPR005801">
    <property type="entry name" value="ADC_synthase"/>
</dbReference>
<dbReference type="PANTHER" id="PTHR11236">
    <property type="entry name" value="AMINOBENZOATE/ANTHRANILATE SYNTHASE"/>
    <property type="match status" value="1"/>
</dbReference>
<dbReference type="EMBL" id="JACHKF010000001">
    <property type="protein sequence ID" value="MBB6569657.1"/>
    <property type="molecule type" value="Genomic_DNA"/>
</dbReference>
<evidence type="ECO:0000259" key="5">
    <source>
        <dbReference type="Pfam" id="PF00425"/>
    </source>
</evidence>
<dbReference type="GO" id="GO:0043904">
    <property type="term" value="F:isochorismate pyruvate lyase activity"/>
    <property type="evidence" value="ECO:0007669"/>
    <property type="project" value="UniProtKB-EC"/>
</dbReference>
<dbReference type="PRINTS" id="PR00095">
    <property type="entry name" value="ANTSNTHASEI"/>
</dbReference>
<name>A0A7Y4KZ52_9ACTN</name>
<dbReference type="Proteomes" id="UP000534306">
    <property type="component" value="Unassembled WGS sequence"/>
</dbReference>
<keyword evidence="6" id="KW-0413">Isomerase</keyword>
<dbReference type="Gene3D" id="3.60.120.10">
    <property type="entry name" value="Anthranilate synthase"/>
    <property type="match status" value="1"/>
</dbReference>
<sequence length="449" mass="47433">MNEHLLRGPEDPLAAVAALTALFDQYVVYERDSIWHVAGDPVGEIVIRPGVVETAYRTDPSRPEMSGTAIEWSGSPWRALGDALAACPVPDWQAFGWATFETATGGVAPGAALIHLMIPAVRLRVTPGRVEVCCADPGRVAAVTDVLSRPLPPAPRSVADAIDVRSDRRYQDAVAKAVAQIRSGALDKVILSRVVDVPFAVDLVATYRNGRVANTPARSFLLDLGGRRAAGFSPETVVEVDPTGVVTTQPLAGTRALTGDAVRDGELRTELCSDAKEVYEHATSVKLAFEELAGLGTASGPRVTEFLAVKERGSVQHLASRVETDLPVGASGWDALAAVFPAVTASGIPKAAAYQLIRELEDESRGMYAGAVLMAGADGGLDAALVLRSVYQQGERTWLRAGAGIVAASQPEREFEETCEKLGSVAPYLVPARPVVPDDRAEVQTGVAV</sequence>
<organism evidence="7 8">
    <name type="scientific">Kribbella sandramycini</name>
    <dbReference type="NCBI Taxonomy" id="60450"/>
    <lineage>
        <taxon>Bacteria</taxon>
        <taxon>Bacillati</taxon>
        <taxon>Actinomycetota</taxon>
        <taxon>Actinomycetes</taxon>
        <taxon>Propionibacteriales</taxon>
        <taxon>Kribbellaceae</taxon>
        <taxon>Kribbella</taxon>
    </lineage>
</organism>
<dbReference type="InterPro" id="IPR015890">
    <property type="entry name" value="Chorismate_C"/>
</dbReference>
<evidence type="ECO:0000256" key="1">
    <source>
        <dbReference type="ARBA" id="ARBA00001946"/>
    </source>
</evidence>
<evidence type="ECO:0000313" key="8">
    <source>
        <dbReference type="Proteomes" id="UP000534306"/>
    </source>
</evidence>
<dbReference type="EC" id="4.2.99.21" evidence="6"/>
<evidence type="ECO:0000313" key="9">
    <source>
        <dbReference type="Proteomes" id="UP000553957"/>
    </source>
</evidence>
<evidence type="ECO:0000256" key="2">
    <source>
        <dbReference type="ARBA" id="ARBA00022723"/>
    </source>
</evidence>
<dbReference type="PANTHER" id="PTHR11236:SF48">
    <property type="entry name" value="ISOCHORISMATE SYNTHASE MENF"/>
    <property type="match status" value="1"/>
</dbReference>
<evidence type="ECO:0000313" key="7">
    <source>
        <dbReference type="EMBL" id="NOL40511.1"/>
    </source>
</evidence>
<dbReference type="RefSeq" id="WP_171673008.1">
    <property type="nucleotide sequence ID" value="NZ_BAAAGT010000002.1"/>
</dbReference>
<proteinExistence type="predicted"/>
<dbReference type="GO" id="GO:0000162">
    <property type="term" value="P:L-tryptophan biosynthetic process"/>
    <property type="evidence" value="ECO:0007669"/>
    <property type="project" value="TreeGrafter"/>
</dbReference>
<dbReference type="SUPFAM" id="SSF56322">
    <property type="entry name" value="ADC synthase"/>
    <property type="match status" value="1"/>
</dbReference>
<dbReference type="InterPro" id="IPR019999">
    <property type="entry name" value="Anth_synth_I-like"/>
</dbReference>
<dbReference type="GO" id="GO:0046872">
    <property type="term" value="F:metal ion binding"/>
    <property type="evidence" value="ECO:0007669"/>
    <property type="project" value="UniProtKB-KW"/>
</dbReference>
<dbReference type="Pfam" id="PF00425">
    <property type="entry name" value="Chorismate_bind"/>
    <property type="match status" value="1"/>
</dbReference>
<evidence type="ECO:0000256" key="3">
    <source>
        <dbReference type="ARBA" id="ARBA00022842"/>
    </source>
</evidence>
<evidence type="ECO:0000313" key="6">
    <source>
        <dbReference type="EMBL" id="MBB6569657.1"/>
    </source>
</evidence>
<accession>A0A7Y4KZ52</accession>
<dbReference type="NCBIfam" id="TIGR03494">
    <property type="entry name" value="salicyl_syn"/>
    <property type="match status" value="1"/>
</dbReference>
<comment type="cofactor">
    <cofactor evidence="1">
        <name>Mg(2+)</name>
        <dbReference type="ChEBI" id="CHEBI:18420"/>
    </cofactor>
</comment>
<dbReference type="EMBL" id="JABJRC010000002">
    <property type="protein sequence ID" value="NOL40511.1"/>
    <property type="molecule type" value="Genomic_DNA"/>
</dbReference>
<keyword evidence="4 6" id="KW-0456">Lyase</keyword>
<comment type="caution">
    <text evidence="7">The sequence shown here is derived from an EMBL/GenBank/DDBJ whole genome shotgun (WGS) entry which is preliminary data.</text>
</comment>
<dbReference type="AlphaFoldDB" id="A0A7Y4KZ52"/>
<dbReference type="InterPro" id="IPR019996">
    <property type="entry name" value="Salicylate_synthase"/>
</dbReference>
<gene>
    <name evidence="6" type="ORF">HNR71_005294</name>
    <name evidence="7" type="ORF">HPO96_09665</name>
</gene>
<keyword evidence="3" id="KW-0460">Magnesium</keyword>
<dbReference type="EC" id="5.4.4.2" evidence="6"/>
<dbReference type="GO" id="GO:0008909">
    <property type="term" value="F:isochorismate synthase activity"/>
    <property type="evidence" value="ECO:0007669"/>
    <property type="project" value="UniProtKB-EC"/>
</dbReference>
<protein>
    <submittedName>
        <fullName evidence="7">Salicylate synthase</fullName>
    </submittedName>
    <submittedName>
        <fullName evidence="6">Salicylate synthetase</fullName>
        <ecNumber evidence="6">4.2.99.21</ecNumber>
        <ecNumber evidence="6">5.4.4.2</ecNumber>
    </submittedName>
</protein>
<evidence type="ECO:0000256" key="4">
    <source>
        <dbReference type="ARBA" id="ARBA00023239"/>
    </source>
</evidence>
<reference evidence="7 8" key="1">
    <citation type="submission" date="2020-05" db="EMBL/GenBank/DDBJ databases">
        <title>Genome sequence of Kribbella sandramycini ATCC 39419.</title>
        <authorList>
            <person name="Maclea K.S."/>
            <person name="Fair J.L."/>
        </authorList>
    </citation>
    <scope>NUCLEOTIDE SEQUENCE [LARGE SCALE GENOMIC DNA]</scope>
    <source>
        <strain evidence="7 8">ATCC 39419</strain>
    </source>
</reference>
<keyword evidence="2" id="KW-0479">Metal-binding</keyword>
<dbReference type="Proteomes" id="UP000553957">
    <property type="component" value="Unassembled WGS sequence"/>
</dbReference>